<keyword evidence="3" id="KW-1134">Transmembrane beta strand</keyword>
<evidence type="ECO:0000256" key="6">
    <source>
        <dbReference type="ARBA" id="ARBA00023237"/>
    </source>
</evidence>
<evidence type="ECO:0000313" key="8">
    <source>
        <dbReference type="EMBL" id="MPM69707.1"/>
    </source>
</evidence>
<keyword evidence="4" id="KW-0812">Transmembrane</keyword>
<dbReference type="GO" id="GO:0009279">
    <property type="term" value="C:cell outer membrane"/>
    <property type="evidence" value="ECO:0007669"/>
    <property type="project" value="UniProtKB-SubCell"/>
</dbReference>
<keyword evidence="5" id="KW-0472">Membrane</keyword>
<keyword evidence="7" id="KW-0175">Coiled coil</keyword>
<name>A0A645BX07_9ZZZZ</name>
<dbReference type="EMBL" id="VSSQ01023027">
    <property type="protein sequence ID" value="MPM69707.1"/>
    <property type="molecule type" value="Genomic_DNA"/>
</dbReference>
<evidence type="ECO:0000256" key="5">
    <source>
        <dbReference type="ARBA" id="ARBA00023136"/>
    </source>
</evidence>
<comment type="subcellular location">
    <subcellularLocation>
        <location evidence="1">Cell outer membrane</location>
    </subcellularLocation>
</comment>
<dbReference type="PANTHER" id="PTHR30026">
    <property type="entry name" value="OUTER MEMBRANE PROTEIN TOLC"/>
    <property type="match status" value="1"/>
</dbReference>
<evidence type="ECO:0000256" key="7">
    <source>
        <dbReference type="SAM" id="Coils"/>
    </source>
</evidence>
<dbReference type="InterPro" id="IPR003423">
    <property type="entry name" value="OMP_efflux"/>
</dbReference>
<accession>A0A645BX07</accession>
<evidence type="ECO:0000256" key="1">
    <source>
        <dbReference type="ARBA" id="ARBA00004442"/>
    </source>
</evidence>
<reference evidence="8" key="1">
    <citation type="submission" date="2019-08" db="EMBL/GenBank/DDBJ databases">
        <authorList>
            <person name="Kucharzyk K."/>
            <person name="Murdoch R.W."/>
            <person name="Higgins S."/>
            <person name="Loffler F."/>
        </authorList>
    </citation>
    <scope>NUCLEOTIDE SEQUENCE</scope>
</reference>
<keyword evidence="2" id="KW-0813">Transport</keyword>
<dbReference type="Gene3D" id="1.20.1600.10">
    <property type="entry name" value="Outer membrane efflux proteins (OEP)"/>
    <property type="match status" value="1"/>
</dbReference>
<dbReference type="GO" id="GO:1990281">
    <property type="term" value="C:efflux pump complex"/>
    <property type="evidence" value="ECO:0007669"/>
    <property type="project" value="TreeGrafter"/>
</dbReference>
<feature type="coiled-coil region" evidence="7">
    <location>
        <begin position="100"/>
        <end position="165"/>
    </location>
</feature>
<sequence length="383" mass="42546">MIKVAETEAKKIYWQIRENQASSLPTLNANYMQSQSHPESIATPSNSRSMSIEAKTTLYSGGLNEGLVAQAKELYTGAQFNLAYIKQQVITNTFLAYYNLLQAEKNVALADEAVQRLTQHLSVVQAQYTEGTVIKSDVLRTEVELAQAKQNYSKAQNACKLANNQFMTLLGLSAGQNIVLTEPGETPIYGGSLDQAVQTAFFRRTDLKQVQQDEKASQHVTQIAKSGYLPTVSLSLKKGWQNTDSTSNPWSTQLSAEFNLFDSSKTKSKIKQAEWENAKIHELLQKKAEQIILETKEAYFNLQNARTALDIASQVVTKAEEDYAITQVRYQSGIGTNLDVIDSQGALTSAKLNYANACYDYNKYNIQLAQAMGTISEDDINDK</sequence>
<protein>
    <submittedName>
        <fullName evidence="8">Outer membrane protein TolC</fullName>
    </submittedName>
</protein>
<gene>
    <name evidence="8" type="primary">tolC_12</name>
    <name evidence="8" type="ORF">SDC9_116655</name>
</gene>
<evidence type="ECO:0000256" key="4">
    <source>
        <dbReference type="ARBA" id="ARBA00022692"/>
    </source>
</evidence>
<comment type="caution">
    <text evidence="8">The sequence shown here is derived from an EMBL/GenBank/DDBJ whole genome shotgun (WGS) entry which is preliminary data.</text>
</comment>
<dbReference type="InterPro" id="IPR051906">
    <property type="entry name" value="TolC-like"/>
</dbReference>
<dbReference type="PANTHER" id="PTHR30026:SF20">
    <property type="entry name" value="OUTER MEMBRANE PROTEIN TOLC"/>
    <property type="match status" value="1"/>
</dbReference>
<proteinExistence type="predicted"/>
<dbReference type="GO" id="GO:0015288">
    <property type="term" value="F:porin activity"/>
    <property type="evidence" value="ECO:0007669"/>
    <property type="project" value="TreeGrafter"/>
</dbReference>
<dbReference type="SUPFAM" id="SSF56954">
    <property type="entry name" value="Outer membrane efflux proteins (OEP)"/>
    <property type="match status" value="1"/>
</dbReference>
<dbReference type="GO" id="GO:0015562">
    <property type="term" value="F:efflux transmembrane transporter activity"/>
    <property type="evidence" value="ECO:0007669"/>
    <property type="project" value="InterPro"/>
</dbReference>
<evidence type="ECO:0000256" key="3">
    <source>
        <dbReference type="ARBA" id="ARBA00022452"/>
    </source>
</evidence>
<keyword evidence="6" id="KW-0998">Cell outer membrane</keyword>
<dbReference type="AlphaFoldDB" id="A0A645BX07"/>
<organism evidence="8">
    <name type="scientific">bioreactor metagenome</name>
    <dbReference type="NCBI Taxonomy" id="1076179"/>
    <lineage>
        <taxon>unclassified sequences</taxon>
        <taxon>metagenomes</taxon>
        <taxon>ecological metagenomes</taxon>
    </lineage>
</organism>
<dbReference type="Pfam" id="PF02321">
    <property type="entry name" value="OEP"/>
    <property type="match status" value="2"/>
</dbReference>
<evidence type="ECO:0000256" key="2">
    <source>
        <dbReference type="ARBA" id="ARBA00022448"/>
    </source>
</evidence>